<reference evidence="7" key="1">
    <citation type="submission" date="2018-06" db="EMBL/GenBank/DDBJ databases">
        <authorList>
            <consortium name="PulseNet: The National Subtyping Network for Foodborne Disease Surveillance"/>
            <person name="Tarr C.L."/>
            <person name="Trees E."/>
            <person name="Katz L.S."/>
            <person name="Carleton-Romer H.A."/>
            <person name="Stroika S."/>
            <person name="Kucerova Z."/>
            <person name="Roache K.F."/>
            <person name="Sabol A.L."/>
            <person name="Besser J."/>
            <person name="Gerner-Smidt P."/>
        </authorList>
    </citation>
    <scope>NUCLEOTIDE SEQUENCE</scope>
    <source>
        <strain evidence="7">PNUSAC003301</strain>
    </source>
</reference>
<dbReference type="PROSITE" id="PS01040">
    <property type="entry name" value="SBP_BACTERIAL_5"/>
    <property type="match status" value="1"/>
</dbReference>
<evidence type="ECO:0000256" key="2">
    <source>
        <dbReference type="ARBA" id="ARBA00005695"/>
    </source>
</evidence>
<feature type="non-terminal residue" evidence="7">
    <location>
        <position position="133"/>
    </location>
</feature>
<comment type="caution">
    <text evidence="7">The sequence shown here is derived from an EMBL/GenBank/DDBJ whole genome shotgun (WGS) entry which is preliminary data.</text>
</comment>
<dbReference type="InterPro" id="IPR039424">
    <property type="entry name" value="SBP_5"/>
</dbReference>
<evidence type="ECO:0000313" key="7">
    <source>
        <dbReference type="EMBL" id="EAK3904202.1"/>
    </source>
</evidence>
<proteinExistence type="inferred from homology"/>
<dbReference type="PANTHER" id="PTHR30290">
    <property type="entry name" value="PERIPLASMIC BINDING COMPONENT OF ABC TRANSPORTER"/>
    <property type="match status" value="1"/>
</dbReference>
<dbReference type="PROSITE" id="PS51257">
    <property type="entry name" value="PROKAR_LIPOPROTEIN"/>
    <property type="match status" value="1"/>
</dbReference>
<evidence type="ECO:0000259" key="6">
    <source>
        <dbReference type="Pfam" id="PF00496"/>
    </source>
</evidence>
<sequence length="133" mass="14269">MKFKKVLVTSSLLAVAALTLSACGSQKAQQNSHKPAAKQVLNWSLQTELATLDSVTVTESASGDMINNSMEGLFIIKNNKPTPGLALDTKASSDGLTYTFSLRKDAKWSNGDPVTAHDFVFAWRRAVDPKVGA</sequence>
<evidence type="ECO:0000256" key="4">
    <source>
        <dbReference type="ARBA" id="ARBA00022729"/>
    </source>
</evidence>
<dbReference type="Pfam" id="PF00496">
    <property type="entry name" value="SBP_bac_5"/>
    <property type="match status" value="1"/>
</dbReference>
<dbReference type="GO" id="GO:0015833">
    <property type="term" value="P:peptide transport"/>
    <property type="evidence" value="ECO:0007669"/>
    <property type="project" value="TreeGrafter"/>
</dbReference>
<accession>A0A5T0UJ72</accession>
<dbReference type="GO" id="GO:0030313">
    <property type="term" value="C:cell envelope"/>
    <property type="evidence" value="ECO:0007669"/>
    <property type="project" value="UniProtKB-SubCell"/>
</dbReference>
<feature type="domain" description="Solute-binding protein family 5" evidence="6">
    <location>
        <begin position="80"/>
        <end position="131"/>
    </location>
</feature>
<evidence type="ECO:0000256" key="1">
    <source>
        <dbReference type="ARBA" id="ARBA00004196"/>
    </source>
</evidence>
<name>A0A5T0UJ72_CAMJU</name>
<dbReference type="AlphaFoldDB" id="A0A5T0UJ72"/>
<gene>
    <name evidence="7" type="ORF">CW563_08975</name>
</gene>
<dbReference type="InterPro" id="IPR000914">
    <property type="entry name" value="SBP_5_dom"/>
</dbReference>
<feature type="signal peptide" evidence="5">
    <location>
        <begin position="1"/>
        <end position="28"/>
    </location>
</feature>
<dbReference type="Gene3D" id="3.40.190.10">
    <property type="entry name" value="Periplasmic binding protein-like II"/>
    <property type="match status" value="1"/>
</dbReference>
<evidence type="ECO:0000256" key="5">
    <source>
        <dbReference type="SAM" id="SignalP"/>
    </source>
</evidence>
<keyword evidence="3" id="KW-0813">Transport</keyword>
<evidence type="ECO:0000256" key="3">
    <source>
        <dbReference type="ARBA" id="ARBA00022448"/>
    </source>
</evidence>
<dbReference type="PANTHER" id="PTHR30290:SF10">
    <property type="entry name" value="PERIPLASMIC OLIGOPEPTIDE-BINDING PROTEIN-RELATED"/>
    <property type="match status" value="1"/>
</dbReference>
<keyword evidence="4 5" id="KW-0732">Signal</keyword>
<protein>
    <submittedName>
        <fullName evidence="7">Peptide ABC transporter substrate-binding protein</fullName>
    </submittedName>
</protein>
<comment type="similarity">
    <text evidence="2">Belongs to the bacterial solute-binding protein 5 family.</text>
</comment>
<dbReference type="GO" id="GO:1904680">
    <property type="term" value="F:peptide transmembrane transporter activity"/>
    <property type="evidence" value="ECO:0007669"/>
    <property type="project" value="TreeGrafter"/>
</dbReference>
<dbReference type="Gene3D" id="3.90.76.10">
    <property type="entry name" value="Dipeptide-binding Protein, Domain 1"/>
    <property type="match status" value="1"/>
</dbReference>
<feature type="chain" id="PRO_5024977730" evidence="5">
    <location>
        <begin position="29"/>
        <end position="133"/>
    </location>
</feature>
<comment type="subcellular location">
    <subcellularLocation>
        <location evidence="1">Cell envelope</location>
    </subcellularLocation>
</comment>
<dbReference type="InterPro" id="IPR023765">
    <property type="entry name" value="SBP_5_CS"/>
</dbReference>
<dbReference type="EMBL" id="AACFVE010000131">
    <property type="protein sequence ID" value="EAK3904202.1"/>
    <property type="molecule type" value="Genomic_DNA"/>
</dbReference>
<dbReference type="SUPFAM" id="SSF53850">
    <property type="entry name" value="Periplasmic binding protein-like II"/>
    <property type="match status" value="1"/>
</dbReference>
<organism evidence="7">
    <name type="scientific">Campylobacter jejuni</name>
    <dbReference type="NCBI Taxonomy" id="197"/>
    <lineage>
        <taxon>Bacteria</taxon>
        <taxon>Pseudomonadati</taxon>
        <taxon>Campylobacterota</taxon>
        <taxon>Epsilonproteobacteria</taxon>
        <taxon>Campylobacterales</taxon>
        <taxon>Campylobacteraceae</taxon>
        <taxon>Campylobacter</taxon>
    </lineage>
</organism>